<dbReference type="Pfam" id="PF00571">
    <property type="entry name" value="CBS"/>
    <property type="match status" value="1"/>
</dbReference>
<proteinExistence type="predicted"/>
<dbReference type="KEGG" id="dsf:UWK_00884"/>
<dbReference type="HOGENOM" id="CLU_3288561_0_0_7"/>
<name>M1P1U7_DESSD</name>
<keyword evidence="3" id="KW-1185">Reference proteome</keyword>
<dbReference type="Gene3D" id="3.10.580.10">
    <property type="entry name" value="CBS-domain"/>
    <property type="match status" value="1"/>
</dbReference>
<dbReference type="Proteomes" id="UP000011721">
    <property type="component" value="Chromosome"/>
</dbReference>
<dbReference type="RefSeq" id="WP_015403154.1">
    <property type="nucleotide sequence ID" value="NC_020304.1"/>
</dbReference>
<evidence type="ECO:0000259" key="1">
    <source>
        <dbReference type="Pfam" id="PF00571"/>
    </source>
</evidence>
<gene>
    <name evidence="2" type="ordered locus">UWK_00884</name>
</gene>
<dbReference type="InterPro" id="IPR000644">
    <property type="entry name" value="CBS_dom"/>
</dbReference>
<dbReference type="STRING" id="1167006.UWK_00884"/>
<feature type="domain" description="CBS" evidence="1">
    <location>
        <begin position="5"/>
        <end position="36"/>
    </location>
</feature>
<dbReference type="InterPro" id="IPR046342">
    <property type="entry name" value="CBS_dom_sf"/>
</dbReference>
<accession>M1P1U7</accession>
<sequence>METLQDIMTTPVLTITPDASVSHALGIFTDRALIQIRRVE</sequence>
<evidence type="ECO:0000313" key="3">
    <source>
        <dbReference type="Proteomes" id="UP000011721"/>
    </source>
</evidence>
<evidence type="ECO:0000313" key="2">
    <source>
        <dbReference type="EMBL" id="AGF77458.1"/>
    </source>
</evidence>
<dbReference type="AlphaFoldDB" id="M1P1U7"/>
<reference evidence="3" key="1">
    <citation type="journal article" date="2013" name="Stand. Genomic Sci.">
        <title>Complete genome sequence of Desulfocapsa sulfexigens, a marine deltaproteobacterium specialized in disproportionating inorganic sulfur compounds.</title>
        <authorList>
            <person name="Finster K.W."/>
            <person name="Kjeldsen K.U."/>
            <person name="Kube M."/>
            <person name="Reinhardt R."/>
            <person name="Mussmann M."/>
            <person name="Amann R."/>
            <person name="Schreiber L."/>
        </authorList>
    </citation>
    <scope>NUCLEOTIDE SEQUENCE [LARGE SCALE GENOMIC DNA]</scope>
    <source>
        <strain evidence="3">DSM 10523 / SB164P1</strain>
    </source>
</reference>
<organism evidence="2 3">
    <name type="scientific">Desulfocapsa sulfexigens (strain DSM 10523 / SB164P1)</name>
    <dbReference type="NCBI Taxonomy" id="1167006"/>
    <lineage>
        <taxon>Bacteria</taxon>
        <taxon>Pseudomonadati</taxon>
        <taxon>Thermodesulfobacteriota</taxon>
        <taxon>Desulfobulbia</taxon>
        <taxon>Desulfobulbales</taxon>
        <taxon>Desulfocapsaceae</taxon>
        <taxon>Desulfocapsa</taxon>
    </lineage>
</organism>
<dbReference type="SUPFAM" id="SSF54631">
    <property type="entry name" value="CBS-domain pair"/>
    <property type="match status" value="1"/>
</dbReference>
<dbReference type="EMBL" id="CP003985">
    <property type="protein sequence ID" value="AGF77458.1"/>
    <property type="molecule type" value="Genomic_DNA"/>
</dbReference>
<protein>
    <recommendedName>
        <fullName evidence="1">CBS domain-containing protein</fullName>
    </recommendedName>
</protein>